<name>A0A6I6JR22_9BACT</name>
<proteinExistence type="predicted"/>
<organism evidence="3 4">
    <name type="scientific">Maribellus comscasis</name>
    <dbReference type="NCBI Taxonomy" id="2681766"/>
    <lineage>
        <taxon>Bacteria</taxon>
        <taxon>Pseudomonadati</taxon>
        <taxon>Bacteroidota</taxon>
        <taxon>Bacteroidia</taxon>
        <taxon>Marinilabiliales</taxon>
        <taxon>Prolixibacteraceae</taxon>
        <taxon>Maribellus</taxon>
    </lineage>
</organism>
<reference evidence="3 4" key="1">
    <citation type="submission" date="2019-11" db="EMBL/GenBank/DDBJ databases">
        <authorList>
            <person name="Zheng R.K."/>
            <person name="Sun C.M."/>
        </authorList>
    </citation>
    <scope>NUCLEOTIDE SEQUENCE [LARGE SCALE GENOMIC DNA]</scope>
    <source>
        <strain evidence="3 4">WC007</strain>
    </source>
</reference>
<sequence>MFKMKSNKQLKIIALFLFAVTLSLSGSARDYYQLKVYNLKDKDQETLVDNYLKNAYLPALHRAGVKQVGIFKPVDASGGMKIIVFIPLKNVDQFEKLETTLLKDKKFQTDGTDYINASWENPPYERMESIILRAFSDMPEFAIPAHKTPASERIYELRSYEGPTEKYYRKKVEMFNEGGEITIFKNVGSQPVFFGEVLSGSTMPNLMYMTTYSDMKSHDEHWNAFRTHPDWKELSAKEEYKHTVSNSVIQLLHPTEYSDF</sequence>
<dbReference type="Proteomes" id="UP000428260">
    <property type="component" value="Chromosome"/>
</dbReference>
<dbReference type="Gene3D" id="3.30.70.100">
    <property type="match status" value="2"/>
</dbReference>
<evidence type="ECO:0000313" key="4">
    <source>
        <dbReference type="Proteomes" id="UP000428260"/>
    </source>
</evidence>
<feature type="domain" description="NIPSNAP" evidence="2">
    <location>
        <begin position="155"/>
        <end position="258"/>
    </location>
</feature>
<gene>
    <name evidence="3" type="ORF">GM418_03090</name>
</gene>
<dbReference type="EMBL" id="CP046401">
    <property type="protein sequence ID" value="QGY42672.1"/>
    <property type="molecule type" value="Genomic_DNA"/>
</dbReference>
<protein>
    <submittedName>
        <fullName evidence="3">NIPSNAP family containing protein</fullName>
    </submittedName>
</protein>
<dbReference type="KEGG" id="mcos:GM418_03090"/>
<dbReference type="AlphaFoldDB" id="A0A6I6JR22"/>
<dbReference type="InterPro" id="IPR011008">
    <property type="entry name" value="Dimeric_a/b-barrel"/>
</dbReference>
<evidence type="ECO:0000259" key="2">
    <source>
        <dbReference type="Pfam" id="PF07978"/>
    </source>
</evidence>
<dbReference type="InterPro" id="IPR012577">
    <property type="entry name" value="NIPSNAP"/>
</dbReference>
<dbReference type="Pfam" id="PF07978">
    <property type="entry name" value="NIPSNAP"/>
    <property type="match status" value="1"/>
</dbReference>
<dbReference type="SUPFAM" id="SSF54909">
    <property type="entry name" value="Dimeric alpha+beta barrel"/>
    <property type="match status" value="1"/>
</dbReference>
<keyword evidence="1" id="KW-0732">Signal</keyword>
<keyword evidence="4" id="KW-1185">Reference proteome</keyword>
<evidence type="ECO:0000256" key="1">
    <source>
        <dbReference type="SAM" id="SignalP"/>
    </source>
</evidence>
<evidence type="ECO:0000313" key="3">
    <source>
        <dbReference type="EMBL" id="QGY42672.1"/>
    </source>
</evidence>
<feature type="signal peptide" evidence="1">
    <location>
        <begin position="1"/>
        <end position="28"/>
    </location>
</feature>
<accession>A0A6I6JR22</accession>
<feature type="chain" id="PRO_5026066968" evidence="1">
    <location>
        <begin position="29"/>
        <end position="260"/>
    </location>
</feature>